<keyword evidence="4" id="KW-1185">Reference proteome</keyword>
<proteinExistence type="inferred from homology"/>
<evidence type="ECO:0000313" key="3">
    <source>
        <dbReference type="EMBL" id="QXE23908.1"/>
    </source>
</evidence>
<dbReference type="SUPFAM" id="SSF143120">
    <property type="entry name" value="YefM-like"/>
    <property type="match status" value="1"/>
</dbReference>
<gene>
    <name evidence="3" type="ORF">B6N60_02605</name>
</gene>
<dbReference type="InterPro" id="IPR051405">
    <property type="entry name" value="phD/YefM_antitoxin"/>
</dbReference>
<sequence>MRKNSTMSNQTNLTDARNNLADICAQVVADREIMIITRPEGENVALIAADELESLLETTHLLRSPNNAARLLTALERAKTRTLNPQSINELRQELGIDTEEE</sequence>
<name>A0A975Y567_9NOST</name>
<protein>
    <recommendedName>
        <fullName evidence="2">Antitoxin</fullName>
    </recommendedName>
</protein>
<dbReference type="PANTHER" id="PTHR33713">
    <property type="entry name" value="ANTITOXIN YAFN-RELATED"/>
    <property type="match status" value="1"/>
</dbReference>
<dbReference type="KEGG" id="rsin:B6N60_02605"/>
<accession>A0A975Y567</accession>
<dbReference type="InterPro" id="IPR036165">
    <property type="entry name" value="YefM-like_sf"/>
</dbReference>
<dbReference type="Proteomes" id="UP000683511">
    <property type="component" value="Chromosome"/>
</dbReference>
<comment type="similarity">
    <text evidence="1 2">Belongs to the phD/YefM antitoxin family.</text>
</comment>
<dbReference type="Gene3D" id="3.40.1620.10">
    <property type="entry name" value="YefM-like domain"/>
    <property type="match status" value="1"/>
</dbReference>
<dbReference type="EMBL" id="CP021056">
    <property type="protein sequence ID" value="QXE23908.1"/>
    <property type="molecule type" value="Genomic_DNA"/>
</dbReference>
<dbReference type="Pfam" id="PF02604">
    <property type="entry name" value="PhdYeFM_antitox"/>
    <property type="match status" value="1"/>
</dbReference>
<evidence type="ECO:0000256" key="1">
    <source>
        <dbReference type="ARBA" id="ARBA00009981"/>
    </source>
</evidence>
<dbReference type="InterPro" id="IPR006442">
    <property type="entry name" value="Antitoxin_Phd/YefM"/>
</dbReference>
<organism evidence="3 4">
    <name type="scientific">Richelia sinica FACHB-800</name>
    <dbReference type="NCBI Taxonomy" id="1357546"/>
    <lineage>
        <taxon>Bacteria</taxon>
        <taxon>Bacillati</taxon>
        <taxon>Cyanobacteriota</taxon>
        <taxon>Cyanophyceae</taxon>
        <taxon>Nostocales</taxon>
        <taxon>Nostocaceae</taxon>
        <taxon>Richelia</taxon>
    </lineage>
</organism>
<comment type="function">
    <text evidence="2">Antitoxin component of a type II toxin-antitoxin (TA) system.</text>
</comment>
<dbReference type="PANTHER" id="PTHR33713:SF6">
    <property type="entry name" value="ANTITOXIN YEFM"/>
    <property type="match status" value="1"/>
</dbReference>
<dbReference type="AlphaFoldDB" id="A0A975Y567"/>
<evidence type="ECO:0000313" key="4">
    <source>
        <dbReference type="Proteomes" id="UP000683511"/>
    </source>
</evidence>
<evidence type="ECO:0000256" key="2">
    <source>
        <dbReference type="RuleBase" id="RU362080"/>
    </source>
</evidence>
<reference evidence="3" key="1">
    <citation type="submission" date="2017-04" db="EMBL/GenBank/DDBJ databases">
        <title>Genome deletions in a multicellular cyanobacterial endosymbiont for morphological adaptation in marine diatoms.</title>
        <authorList>
            <person name="Wang Y."/>
            <person name="Gao H."/>
            <person name="Li R."/>
            <person name="Xu X."/>
        </authorList>
    </citation>
    <scope>NUCLEOTIDE SEQUENCE</scope>
    <source>
        <strain evidence="3">FACHB 800</strain>
    </source>
</reference>
<dbReference type="Gene3D" id="1.10.1220.170">
    <property type="match status" value="1"/>
</dbReference>